<feature type="transmembrane region" description="Helical" evidence="1">
    <location>
        <begin position="271"/>
        <end position="292"/>
    </location>
</feature>
<evidence type="ECO:0000256" key="1">
    <source>
        <dbReference type="SAM" id="Phobius"/>
    </source>
</evidence>
<organism evidence="2">
    <name type="scientific">uncultured Cytophagales bacterium</name>
    <dbReference type="NCBI Taxonomy" id="158755"/>
    <lineage>
        <taxon>Bacteria</taxon>
        <taxon>Pseudomonadati</taxon>
        <taxon>Bacteroidota</taxon>
        <taxon>Sphingobacteriia</taxon>
        <taxon>Sphingobacteriales</taxon>
        <taxon>environmental samples</taxon>
    </lineage>
</organism>
<keyword evidence="1" id="KW-0812">Transmembrane</keyword>
<dbReference type="InterPro" id="IPR022134">
    <property type="entry name" value="DUF3667"/>
</dbReference>
<keyword evidence="1" id="KW-1133">Transmembrane helix</keyword>
<dbReference type="Pfam" id="PF12412">
    <property type="entry name" value="DUF3667"/>
    <property type="match status" value="1"/>
</dbReference>
<dbReference type="AlphaFoldDB" id="A0A6J4K312"/>
<accession>A0A6J4K312</accession>
<feature type="transmembrane region" description="Helical" evidence="1">
    <location>
        <begin position="239"/>
        <end position="259"/>
    </location>
</feature>
<protein>
    <recommendedName>
        <fullName evidence="3">Gll1812 protein</fullName>
    </recommendedName>
</protein>
<evidence type="ECO:0008006" key="3">
    <source>
        <dbReference type="Google" id="ProtNLM"/>
    </source>
</evidence>
<keyword evidence="1" id="KW-0472">Membrane</keyword>
<feature type="transmembrane region" description="Helical" evidence="1">
    <location>
        <begin position="330"/>
        <end position="354"/>
    </location>
</feature>
<evidence type="ECO:0000313" key="2">
    <source>
        <dbReference type="EMBL" id="CAA9294088.1"/>
    </source>
</evidence>
<name>A0A6J4K312_9SPHI</name>
<dbReference type="EMBL" id="CADCTQ010000405">
    <property type="protein sequence ID" value="CAA9294088.1"/>
    <property type="molecule type" value="Genomic_DNA"/>
</dbReference>
<proteinExistence type="predicted"/>
<feature type="transmembrane region" description="Helical" evidence="1">
    <location>
        <begin position="298"/>
        <end position="318"/>
    </location>
</feature>
<gene>
    <name evidence="2" type="ORF">AVDCRST_MAG56-5804</name>
</gene>
<reference evidence="2" key="1">
    <citation type="submission" date="2020-02" db="EMBL/GenBank/DDBJ databases">
        <authorList>
            <person name="Meier V. D."/>
        </authorList>
    </citation>
    <scope>NUCLEOTIDE SEQUENCE</scope>
    <source>
        <strain evidence="2">AVDCRST_MAG56</strain>
    </source>
</reference>
<feature type="transmembrane region" description="Helical" evidence="1">
    <location>
        <begin position="89"/>
        <end position="109"/>
    </location>
</feature>
<sequence>MPKAVRKVPRCQNCDYPLETEFNFCPRCSQHNSDKLTSFWRLVVEVISDLFSYDSRFAKTIFPFLFKPGFLTNEYVAGRRVRYMHPLRLYVFVSLLYFSVFSVVVGRSVKDESDAADVTLNRVQADSVRAQLRRNLKGELSDTDMAKVDSALRVVAKAKDPGLINMHLNDDDDEEDHDDGDGELNRYLRLINTKGITENQVLDSLRWERNWRNLFKARQGIRLANLKKNEFIEFFMGKISLMMFAMLPFVALFMKLLYVRRRRYYMEHLTFMLHIHAFTFLVLALALLYNYYADSDHAGWWATLLILVYITVAFRQVYRQGWFRTLSKMFILFMSYSISLAFFLLLTLAVSALLV</sequence>